<evidence type="ECO:0000313" key="3">
    <source>
        <dbReference type="Proteomes" id="UP001139522"/>
    </source>
</evidence>
<accession>A0ABT5WCC6</accession>
<name>A0ABT5WCC6_9GAMM</name>
<keyword evidence="1" id="KW-0472">Membrane</keyword>
<sequence>MIWRAWRFYYAMVLVIKAICGVGIACLTP</sequence>
<evidence type="ECO:0000256" key="1">
    <source>
        <dbReference type="SAM" id="Phobius"/>
    </source>
</evidence>
<protein>
    <submittedName>
        <fullName evidence="2">DUF3265 domain-containing protein</fullName>
    </submittedName>
</protein>
<keyword evidence="1" id="KW-1133">Transmembrane helix</keyword>
<gene>
    <name evidence="2" type="ORF">M3I01_005915</name>
</gene>
<keyword evidence="1" id="KW-0812">Transmembrane</keyword>
<feature type="transmembrane region" description="Helical" evidence="1">
    <location>
        <begin position="6"/>
        <end position="27"/>
    </location>
</feature>
<reference evidence="2" key="1">
    <citation type="submission" date="2023-01" db="EMBL/GenBank/DDBJ databases">
        <title>Psychroserpens sp. MSW6 and Marinomonas sp. RSW2, isolated from seawater.</title>
        <authorList>
            <person name="Kristyanto S."/>
            <person name="Jung J."/>
            <person name="Kim J.M."/>
            <person name="Jeon C.O."/>
        </authorList>
    </citation>
    <scope>NUCLEOTIDE SEQUENCE</scope>
    <source>
        <strain evidence="2">RSW2</strain>
    </source>
</reference>
<dbReference type="EMBL" id="JAMZEG020000001">
    <property type="protein sequence ID" value="MDE8602470.1"/>
    <property type="molecule type" value="Genomic_DNA"/>
</dbReference>
<dbReference type="Proteomes" id="UP001139522">
    <property type="component" value="Unassembled WGS sequence"/>
</dbReference>
<organism evidence="2 3">
    <name type="scientific">Marinomonas maritima</name>
    <dbReference type="NCBI Taxonomy" id="2940935"/>
    <lineage>
        <taxon>Bacteria</taxon>
        <taxon>Pseudomonadati</taxon>
        <taxon>Pseudomonadota</taxon>
        <taxon>Gammaproteobacteria</taxon>
        <taxon>Oceanospirillales</taxon>
        <taxon>Oceanospirillaceae</taxon>
        <taxon>Marinomonas</taxon>
    </lineage>
</organism>
<keyword evidence="3" id="KW-1185">Reference proteome</keyword>
<comment type="caution">
    <text evidence="2">The sequence shown here is derived from an EMBL/GenBank/DDBJ whole genome shotgun (WGS) entry which is preliminary data.</text>
</comment>
<evidence type="ECO:0000313" key="2">
    <source>
        <dbReference type="EMBL" id="MDE8602470.1"/>
    </source>
</evidence>
<proteinExistence type="predicted"/>